<dbReference type="InterPro" id="IPR012338">
    <property type="entry name" value="Beta-lactam/transpept-like"/>
</dbReference>
<dbReference type="AlphaFoldDB" id="A0A8J3I9H4"/>
<name>A0A8J3I9H4_9CHLR</name>
<dbReference type="Proteomes" id="UP000597444">
    <property type="component" value="Unassembled WGS sequence"/>
</dbReference>
<sequence length="77" mass="8678">MKTGGLSRERLDRLRTSMTGYVERGEVPGRYGWDGGLGTSWFCDPKEDLIGIVLTQSLYPLDLFRDFGTLAYQAIDD</sequence>
<dbReference type="EMBL" id="BNJK01000001">
    <property type="protein sequence ID" value="GHO90386.1"/>
    <property type="molecule type" value="Genomic_DNA"/>
</dbReference>
<evidence type="ECO:0000313" key="2">
    <source>
        <dbReference type="Proteomes" id="UP000597444"/>
    </source>
</evidence>
<comment type="caution">
    <text evidence="1">The sequence shown here is derived from an EMBL/GenBank/DDBJ whole genome shotgun (WGS) entry which is preliminary data.</text>
</comment>
<dbReference type="SUPFAM" id="SSF56601">
    <property type="entry name" value="beta-lactamase/transpeptidase-like"/>
    <property type="match status" value="1"/>
</dbReference>
<evidence type="ECO:0000313" key="1">
    <source>
        <dbReference type="EMBL" id="GHO90386.1"/>
    </source>
</evidence>
<gene>
    <name evidence="1" type="ORF">KSF_004340</name>
</gene>
<evidence type="ECO:0008006" key="3">
    <source>
        <dbReference type="Google" id="ProtNLM"/>
    </source>
</evidence>
<keyword evidence="2" id="KW-1185">Reference proteome</keyword>
<dbReference type="Gene3D" id="3.40.710.10">
    <property type="entry name" value="DD-peptidase/beta-lactamase superfamily"/>
    <property type="match status" value="1"/>
</dbReference>
<accession>A0A8J3I9H4</accession>
<organism evidence="1 2">
    <name type="scientific">Reticulibacter mediterranei</name>
    <dbReference type="NCBI Taxonomy" id="2778369"/>
    <lineage>
        <taxon>Bacteria</taxon>
        <taxon>Bacillati</taxon>
        <taxon>Chloroflexota</taxon>
        <taxon>Ktedonobacteria</taxon>
        <taxon>Ktedonobacterales</taxon>
        <taxon>Reticulibacteraceae</taxon>
        <taxon>Reticulibacter</taxon>
    </lineage>
</organism>
<reference evidence="1" key="1">
    <citation type="submission" date="2020-10" db="EMBL/GenBank/DDBJ databases">
        <title>Taxonomic study of unclassified bacteria belonging to the class Ktedonobacteria.</title>
        <authorList>
            <person name="Yabe S."/>
            <person name="Wang C.M."/>
            <person name="Zheng Y."/>
            <person name="Sakai Y."/>
            <person name="Cavaletti L."/>
            <person name="Monciardini P."/>
            <person name="Donadio S."/>
        </authorList>
    </citation>
    <scope>NUCLEOTIDE SEQUENCE</scope>
    <source>
        <strain evidence="1">ID150040</strain>
    </source>
</reference>
<dbReference type="RefSeq" id="WP_220201353.1">
    <property type="nucleotide sequence ID" value="NZ_BNJK01000001.1"/>
</dbReference>
<proteinExistence type="predicted"/>
<protein>
    <recommendedName>
        <fullName evidence="3">Beta-lactamase-related domain-containing protein</fullName>
    </recommendedName>
</protein>